<sequence>MGVGREVGYLVLDAFPLFFANDKTLHPNVVGKNTLWFDDNEDVPRMRCDLTQSGLDGLYPYVLMDLRRGFLLRRHASSIFSLHSSFQITCEPPPAVHTTTLVQFYNMLGVPPPPQLSPDQAPDSSDNEVRLHDLDLVKLHKDLIAAETAIVDQWLCDLFYFGSKAGVDVAAKIYPSDPRNWHCVLPNATHACWTYDSYRYQRQALSIRCTPQQLQAMRQLQEEIMQTFPKHEQALMMEKTLMYTRDAYWGLEASHPLFWQLHRVWNSHIKADPDAIPVAALDLGYADHIRRTCAATISTSPASVDDVIADWSSIVKRLRDSCRTYGPMSAALRDAHRSGFRPAFMVSNRMQDDEFDEFEDGIVSFLRPLSGGDIQINRKTVLSEAWIVVHAWAILENLQLQEDVSAEQNCNIMWIHIVTLDMMVQLRGLLHHRRIVKCLDDAAKNVERIVLI</sequence>
<evidence type="ECO:0000313" key="1">
    <source>
        <dbReference type="EMBL" id="KAF2825720.1"/>
    </source>
</evidence>
<gene>
    <name evidence="1" type="ORF">CC86DRAFT_370639</name>
</gene>
<organism evidence="1 2">
    <name type="scientific">Ophiobolus disseminans</name>
    <dbReference type="NCBI Taxonomy" id="1469910"/>
    <lineage>
        <taxon>Eukaryota</taxon>
        <taxon>Fungi</taxon>
        <taxon>Dikarya</taxon>
        <taxon>Ascomycota</taxon>
        <taxon>Pezizomycotina</taxon>
        <taxon>Dothideomycetes</taxon>
        <taxon>Pleosporomycetidae</taxon>
        <taxon>Pleosporales</taxon>
        <taxon>Pleosporineae</taxon>
        <taxon>Phaeosphaeriaceae</taxon>
        <taxon>Ophiobolus</taxon>
    </lineage>
</organism>
<name>A0A6A6ZXD6_9PLEO</name>
<evidence type="ECO:0000313" key="2">
    <source>
        <dbReference type="Proteomes" id="UP000799424"/>
    </source>
</evidence>
<proteinExistence type="predicted"/>
<reference evidence="1" key="1">
    <citation type="journal article" date="2020" name="Stud. Mycol.">
        <title>101 Dothideomycetes genomes: a test case for predicting lifestyles and emergence of pathogens.</title>
        <authorList>
            <person name="Haridas S."/>
            <person name="Albert R."/>
            <person name="Binder M."/>
            <person name="Bloem J."/>
            <person name="Labutti K."/>
            <person name="Salamov A."/>
            <person name="Andreopoulos B."/>
            <person name="Baker S."/>
            <person name="Barry K."/>
            <person name="Bills G."/>
            <person name="Bluhm B."/>
            <person name="Cannon C."/>
            <person name="Castanera R."/>
            <person name="Culley D."/>
            <person name="Daum C."/>
            <person name="Ezra D."/>
            <person name="Gonzalez J."/>
            <person name="Henrissat B."/>
            <person name="Kuo A."/>
            <person name="Liang C."/>
            <person name="Lipzen A."/>
            <person name="Lutzoni F."/>
            <person name="Magnuson J."/>
            <person name="Mondo S."/>
            <person name="Nolan M."/>
            <person name="Ohm R."/>
            <person name="Pangilinan J."/>
            <person name="Park H.-J."/>
            <person name="Ramirez L."/>
            <person name="Alfaro M."/>
            <person name="Sun H."/>
            <person name="Tritt A."/>
            <person name="Yoshinaga Y."/>
            <person name="Zwiers L.-H."/>
            <person name="Turgeon B."/>
            <person name="Goodwin S."/>
            <person name="Spatafora J."/>
            <person name="Crous P."/>
            <person name="Grigoriev I."/>
        </authorList>
    </citation>
    <scope>NUCLEOTIDE SEQUENCE</scope>
    <source>
        <strain evidence="1">CBS 113818</strain>
    </source>
</reference>
<keyword evidence="2" id="KW-1185">Reference proteome</keyword>
<dbReference type="EMBL" id="MU006227">
    <property type="protein sequence ID" value="KAF2825720.1"/>
    <property type="molecule type" value="Genomic_DNA"/>
</dbReference>
<dbReference type="AlphaFoldDB" id="A0A6A6ZXD6"/>
<accession>A0A6A6ZXD6</accession>
<dbReference type="Proteomes" id="UP000799424">
    <property type="component" value="Unassembled WGS sequence"/>
</dbReference>
<protein>
    <submittedName>
        <fullName evidence="1">Uncharacterized protein</fullName>
    </submittedName>
</protein>
<dbReference type="OrthoDB" id="3694692at2759"/>